<evidence type="ECO:0000313" key="4">
    <source>
        <dbReference type="Proteomes" id="UP000317998"/>
    </source>
</evidence>
<feature type="transmembrane region" description="Helical" evidence="1">
    <location>
        <begin position="411"/>
        <end position="428"/>
    </location>
</feature>
<keyword evidence="1" id="KW-0472">Membrane</keyword>
<feature type="domain" description="CRIB" evidence="2">
    <location>
        <begin position="72"/>
        <end position="85"/>
    </location>
</feature>
<reference evidence="3 4" key="1">
    <citation type="submission" date="2019-06" db="EMBL/GenBank/DDBJ databases">
        <title>Sequencing the genomes of 1000 actinobacteria strains.</title>
        <authorList>
            <person name="Klenk H.-P."/>
        </authorList>
    </citation>
    <scope>NUCLEOTIDE SEQUENCE [LARGE SCALE GENOMIC DNA]</scope>
    <source>
        <strain evidence="3 4">DSM 26477</strain>
    </source>
</reference>
<dbReference type="PROSITE" id="PS50108">
    <property type="entry name" value="CRIB"/>
    <property type="match status" value="1"/>
</dbReference>
<feature type="transmembrane region" description="Helical" evidence="1">
    <location>
        <begin position="352"/>
        <end position="373"/>
    </location>
</feature>
<feature type="transmembrane region" description="Helical" evidence="1">
    <location>
        <begin position="225"/>
        <end position="243"/>
    </location>
</feature>
<dbReference type="EMBL" id="VFOM01000001">
    <property type="protein sequence ID" value="TQL48646.1"/>
    <property type="molecule type" value="Genomic_DNA"/>
</dbReference>
<proteinExistence type="predicted"/>
<feature type="transmembrane region" description="Helical" evidence="1">
    <location>
        <begin position="278"/>
        <end position="297"/>
    </location>
</feature>
<evidence type="ECO:0000259" key="2">
    <source>
        <dbReference type="PROSITE" id="PS50108"/>
    </source>
</evidence>
<protein>
    <submittedName>
        <fullName evidence="3">Putative membrane protein DUF2142</fullName>
    </submittedName>
</protein>
<feature type="transmembrane region" description="Helical" evidence="1">
    <location>
        <begin position="491"/>
        <end position="512"/>
    </location>
</feature>
<keyword evidence="1" id="KW-0812">Transmembrane</keyword>
<gene>
    <name evidence="3" type="ORF">FB562_1744</name>
</gene>
<dbReference type="Pfam" id="PF09913">
    <property type="entry name" value="DUF2142"/>
    <property type="match status" value="1"/>
</dbReference>
<organism evidence="3 4">
    <name type="scientific">Homoserinimonas aerilata</name>
    <dbReference type="NCBI Taxonomy" id="1162970"/>
    <lineage>
        <taxon>Bacteria</taxon>
        <taxon>Bacillati</taxon>
        <taxon>Actinomycetota</taxon>
        <taxon>Actinomycetes</taxon>
        <taxon>Micrococcales</taxon>
        <taxon>Microbacteriaceae</taxon>
        <taxon>Homoserinimonas</taxon>
    </lineage>
</organism>
<sequence>MPTPGDTPTISRSGVTAPQEHGIRRHWRTFWTAWAALFVLSTLWALATPIGAAPDEPAHLVKAASVVRGEFIGAPGDFGHVVHVPQYIAWTHAQTCYAFNDQVSAGCSTAAPGDPGAIVLSTTTAGLYNPVYYLVTGWPSLLFDSEVGVYAMRIMSALFTTVFLALSFMMVATWRRPAIPTLALAVIATPMLLFLAGTINPNGVETTGILAVFVAMLSIVREPSAALLAGRSAVLVVAALAAVNSRGLSPVWLAVAIIVPLFLLPWPRLRELLATRAVIAAIAGVAVVTGFSVAWVIGTSSLTAGIGDSDAPVYPGTGAPAAYGFVFTLTRTFEFGSQLIGFFGWMDTPAPLMAQFVWATLIGGLLLAAGALLRRRELGVTVALLAAFLLLPAIIQGIYITGGGFIWQGRYNFPLFACLLIAAAAFVATNIRPLPWAAQGGSSARRATVIVIAALALSQLYTFTAVLRRYVVGEDNSWLDFVRSPEWQPPGGTIVILVLFAIAAAASALLLARQLRRELSGASASS</sequence>
<dbReference type="AlphaFoldDB" id="A0A542YKM7"/>
<evidence type="ECO:0000313" key="3">
    <source>
        <dbReference type="EMBL" id="TQL48646.1"/>
    </source>
</evidence>
<feature type="transmembrane region" description="Helical" evidence="1">
    <location>
        <begin position="178"/>
        <end position="197"/>
    </location>
</feature>
<keyword evidence="4" id="KW-1185">Reference proteome</keyword>
<feature type="transmembrane region" description="Helical" evidence="1">
    <location>
        <begin position="249"/>
        <end position="266"/>
    </location>
</feature>
<dbReference type="InterPro" id="IPR018674">
    <property type="entry name" value="DUF2142_membrane"/>
</dbReference>
<keyword evidence="1" id="KW-1133">Transmembrane helix</keyword>
<comment type="caution">
    <text evidence="3">The sequence shown here is derived from an EMBL/GenBank/DDBJ whole genome shotgun (WGS) entry which is preliminary data.</text>
</comment>
<feature type="transmembrane region" description="Helical" evidence="1">
    <location>
        <begin position="150"/>
        <end position="171"/>
    </location>
</feature>
<feature type="transmembrane region" description="Helical" evidence="1">
    <location>
        <begin position="380"/>
        <end position="399"/>
    </location>
</feature>
<feature type="transmembrane region" description="Helical" evidence="1">
    <location>
        <begin position="29"/>
        <end position="47"/>
    </location>
</feature>
<dbReference type="RefSeq" id="WP_141880722.1">
    <property type="nucleotide sequence ID" value="NZ_VFOM01000001.1"/>
</dbReference>
<feature type="transmembrane region" description="Helical" evidence="1">
    <location>
        <begin position="203"/>
        <end position="220"/>
    </location>
</feature>
<dbReference type="OrthoDB" id="3218260at2"/>
<dbReference type="InterPro" id="IPR000095">
    <property type="entry name" value="CRIB_dom"/>
</dbReference>
<evidence type="ECO:0000256" key="1">
    <source>
        <dbReference type="SAM" id="Phobius"/>
    </source>
</evidence>
<name>A0A542YKM7_9MICO</name>
<feature type="transmembrane region" description="Helical" evidence="1">
    <location>
        <begin position="449"/>
        <end position="471"/>
    </location>
</feature>
<dbReference type="Proteomes" id="UP000317998">
    <property type="component" value="Unassembled WGS sequence"/>
</dbReference>
<accession>A0A542YKM7</accession>